<comment type="catalytic activity">
    <reaction evidence="6">
        <text>arsenic triglutathione + [thioredoxin]-dithiol + S-adenosyl-L-methionine + 2 H2O = methylarsonous acid + [thioredoxin]-disulfide + 3 glutathione + S-adenosyl-L-homocysteine + H(+)</text>
        <dbReference type="Rhea" id="RHEA:69460"/>
        <dbReference type="Rhea" id="RHEA-COMP:10698"/>
        <dbReference type="Rhea" id="RHEA-COMP:10700"/>
        <dbReference type="ChEBI" id="CHEBI:15377"/>
        <dbReference type="ChEBI" id="CHEBI:15378"/>
        <dbReference type="ChEBI" id="CHEBI:17826"/>
        <dbReference type="ChEBI" id="CHEBI:29950"/>
        <dbReference type="ChEBI" id="CHEBI:50058"/>
        <dbReference type="ChEBI" id="CHEBI:57856"/>
        <dbReference type="ChEBI" id="CHEBI:57925"/>
        <dbReference type="ChEBI" id="CHEBI:59789"/>
        <dbReference type="ChEBI" id="CHEBI:183640"/>
        <dbReference type="EC" id="2.1.1.137"/>
    </reaction>
</comment>
<comment type="similarity">
    <text evidence="3">Belongs to the methyltransferase superfamily. Arsenite methyltransferase family.</text>
</comment>
<comment type="catalytic activity">
    <reaction evidence="7">
        <text>arsenic triglutathione + 2 [thioredoxin]-dithiol + 2 S-adenosyl-L-methionine + H2O = dimethylarsinous acid + 2 [thioredoxin]-disulfide + 3 glutathione + 2 S-adenosyl-L-homocysteine + 2 H(+)</text>
        <dbReference type="Rhea" id="RHEA:69464"/>
        <dbReference type="Rhea" id="RHEA-COMP:10698"/>
        <dbReference type="Rhea" id="RHEA-COMP:10700"/>
        <dbReference type="ChEBI" id="CHEBI:15377"/>
        <dbReference type="ChEBI" id="CHEBI:15378"/>
        <dbReference type="ChEBI" id="CHEBI:23808"/>
        <dbReference type="ChEBI" id="CHEBI:29950"/>
        <dbReference type="ChEBI" id="CHEBI:50058"/>
        <dbReference type="ChEBI" id="CHEBI:57856"/>
        <dbReference type="ChEBI" id="CHEBI:57925"/>
        <dbReference type="ChEBI" id="CHEBI:59789"/>
        <dbReference type="ChEBI" id="CHEBI:183640"/>
        <dbReference type="EC" id="2.1.1.137"/>
    </reaction>
</comment>
<dbReference type="InterPro" id="IPR025714">
    <property type="entry name" value="Methyltranfer_dom"/>
</dbReference>
<evidence type="ECO:0000256" key="6">
    <source>
        <dbReference type="ARBA" id="ARBA00047941"/>
    </source>
</evidence>
<dbReference type="InterPro" id="IPR029063">
    <property type="entry name" value="SAM-dependent_MTases_sf"/>
</dbReference>
<proteinExistence type="inferred from homology"/>
<accession>A0ABQ6MN30</accession>
<protein>
    <recommendedName>
        <fullName evidence="5">Arsenite methyltransferase</fullName>
        <ecNumber evidence="4">2.1.1.137</ecNumber>
    </recommendedName>
</protein>
<evidence type="ECO:0000313" key="11">
    <source>
        <dbReference type="Proteomes" id="UP001165060"/>
    </source>
</evidence>
<sequence length="363" mass="39359">MSALAASTQDSVAEYYGKVLSKSADLKTSACTTSGRPPKYLRDALRDVDPKVIEKYYGCGFVFPQSLSGLTCVDLGCGSGRDCFVLSQMCGPGSKVIGIDMTTEQLATARAGVAFHEGRSAGRFGGVEFREGFIESFTSKLPADVVGAVDVIVSNCVINLSPDKEAVLRECYKALKPGGELYFSDVYCNRRMPEELKENDVLWGECISGALYWNDFLHLSKKAGFLDPRLVTSSRIEMKNEKLQELLGNELEFYSATYRLFKLPELEPDCEDYGQAVVYKGTIAGHPNAFELDEHHKIETGKVFPVCGNTNSMLRDTRFARHFDFIGNKDNHFGIFDGCGKSMPFSAGGGDSGGGGGGGGGCC</sequence>
<dbReference type="CDD" id="cd02440">
    <property type="entry name" value="AdoMet_MTases"/>
    <property type="match status" value="1"/>
</dbReference>
<evidence type="ECO:0000256" key="1">
    <source>
        <dbReference type="ARBA" id="ARBA00022679"/>
    </source>
</evidence>
<evidence type="ECO:0000313" key="10">
    <source>
        <dbReference type="EMBL" id="GMI28980.1"/>
    </source>
</evidence>
<dbReference type="Gene3D" id="3.40.5.100">
    <property type="match status" value="1"/>
</dbReference>
<evidence type="ECO:0000259" key="9">
    <source>
        <dbReference type="Pfam" id="PF13847"/>
    </source>
</evidence>
<evidence type="ECO:0000256" key="7">
    <source>
        <dbReference type="ARBA" id="ARBA00047943"/>
    </source>
</evidence>
<evidence type="ECO:0000256" key="2">
    <source>
        <dbReference type="ARBA" id="ARBA00022691"/>
    </source>
</evidence>
<dbReference type="EMBL" id="BRYB01004312">
    <property type="protein sequence ID" value="GMI28980.1"/>
    <property type="molecule type" value="Genomic_DNA"/>
</dbReference>
<dbReference type="EC" id="2.1.1.137" evidence="4"/>
<organism evidence="10 11">
    <name type="scientific">Tetraparma gracilis</name>
    <dbReference type="NCBI Taxonomy" id="2962635"/>
    <lineage>
        <taxon>Eukaryota</taxon>
        <taxon>Sar</taxon>
        <taxon>Stramenopiles</taxon>
        <taxon>Ochrophyta</taxon>
        <taxon>Bolidophyceae</taxon>
        <taxon>Parmales</taxon>
        <taxon>Triparmaceae</taxon>
        <taxon>Tetraparma</taxon>
    </lineage>
</organism>
<feature type="domain" description="Methyltransferase" evidence="9">
    <location>
        <begin position="68"/>
        <end position="224"/>
    </location>
</feature>
<evidence type="ECO:0000256" key="3">
    <source>
        <dbReference type="ARBA" id="ARBA00034487"/>
    </source>
</evidence>
<evidence type="ECO:0000256" key="8">
    <source>
        <dbReference type="ARBA" id="ARBA00048428"/>
    </source>
</evidence>
<reference evidence="10 11" key="1">
    <citation type="journal article" date="2023" name="Commun. Biol.">
        <title>Genome analysis of Parmales, the sister group of diatoms, reveals the evolutionary specialization of diatoms from phago-mixotrophs to photoautotrophs.</title>
        <authorList>
            <person name="Ban H."/>
            <person name="Sato S."/>
            <person name="Yoshikawa S."/>
            <person name="Yamada K."/>
            <person name="Nakamura Y."/>
            <person name="Ichinomiya M."/>
            <person name="Sato N."/>
            <person name="Blanc-Mathieu R."/>
            <person name="Endo H."/>
            <person name="Kuwata A."/>
            <person name="Ogata H."/>
        </authorList>
    </citation>
    <scope>NUCLEOTIDE SEQUENCE [LARGE SCALE GENOMIC DNA]</scope>
</reference>
<dbReference type="Proteomes" id="UP001165060">
    <property type="component" value="Unassembled WGS sequence"/>
</dbReference>
<evidence type="ECO:0000256" key="5">
    <source>
        <dbReference type="ARBA" id="ARBA00034545"/>
    </source>
</evidence>
<gene>
    <name evidence="10" type="ORF">TeGR_g1916</name>
</gene>
<comment type="catalytic activity">
    <reaction evidence="8">
        <text>arsenic triglutathione + 3 [thioredoxin]-dithiol + 3 S-adenosyl-L-methionine = trimethylarsine + 3 [thioredoxin]-disulfide + 3 glutathione + 3 S-adenosyl-L-homocysteine + 3 H(+)</text>
        <dbReference type="Rhea" id="RHEA:69432"/>
        <dbReference type="Rhea" id="RHEA-COMP:10698"/>
        <dbReference type="Rhea" id="RHEA-COMP:10700"/>
        <dbReference type="ChEBI" id="CHEBI:15378"/>
        <dbReference type="ChEBI" id="CHEBI:27130"/>
        <dbReference type="ChEBI" id="CHEBI:29950"/>
        <dbReference type="ChEBI" id="CHEBI:50058"/>
        <dbReference type="ChEBI" id="CHEBI:57856"/>
        <dbReference type="ChEBI" id="CHEBI:57925"/>
        <dbReference type="ChEBI" id="CHEBI:59789"/>
        <dbReference type="ChEBI" id="CHEBI:183640"/>
        <dbReference type="EC" id="2.1.1.137"/>
    </reaction>
</comment>
<dbReference type="PANTHER" id="PTHR43675">
    <property type="entry name" value="ARSENITE METHYLTRANSFERASE"/>
    <property type="match status" value="1"/>
</dbReference>
<dbReference type="SUPFAM" id="SSF53335">
    <property type="entry name" value="S-adenosyl-L-methionine-dependent methyltransferases"/>
    <property type="match status" value="1"/>
</dbReference>
<keyword evidence="11" id="KW-1185">Reference proteome</keyword>
<keyword evidence="2" id="KW-0949">S-adenosyl-L-methionine</keyword>
<name>A0ABQ6MN30_9STRA</name>
<keyword evidence="1" id="KW-0808">Transferase</keyword>
<dbReference type="Pfam" id="PF13847">
    <property type="entry name" value="Methyltransf_31"/>
    <property type="match status" value="1"/>
</dbReference>
<comment type="caution">
    <text evidence="10">The sequence shown here is derived from an EMBL/GenBank/DDBJ whole genome shotgun (WGS) entry which is preliminary data.</text>
</comment>
<dbReference type="PANTHER" id="PTHR43675:SF8">
    <property type="entry name" value="ARSENITE METHYLTRANSFERASE"/>
    <property type="match status" value="1"/>
</dbReference>
<dbReference type="Gene3D" id="3.40.50.150">
    <property type="entry name" value="Vaccinia Virus protein VP39"/>
    <property type="match status" value="1"/>
</dbReference>
<dbReference type="InterPro" id="IPR026669">
    <property type="entry name" value="Arsenite_MeTrfase-like"/>
</dbReference>
<evidence type="ECO:0000256" key="4">
    <source>
        <dbReference type="ARBA" id="ARBA00034521"/>
    </source>
</evidence>